<dbReference type="Proteomes" id="UP000631421">
    <property type="component" value="Unassembled WGS sequence"/>
</dbReference>
<reference evidence="2" key="1">
    <citation type="journal article" date="2015" name="ISME J.">
        <title>Draft Genome Sequence of Streptomyces incarnatus NRRL8089, which Produces the Nucleoside Antibiotic Sinefungin.</title>
        <authorList>
            <person name="Oshima K."/>
            <person name="Hattori M."/>
            <person name="Shimizu H."/>
            <person name="Fukuda K."/>
            <person name="Nemoto M."/>
            <person name="Inagaki K."/>
            <person name="Tamura T."/>
        </authorList>
    </citation>
    <scope>NUCLEOTIDE SEQUENCE</scope>
    <source>
        <strain evidence="2">FACHB-1277</strain>
    </source>
</reference>
<dbReference type="InterPro" id="IPR011990">
    <property type="entry name" value="TPR-like_helical_dom_sf"/>
</dbReference>
<accession>A0A926UU65</accession>
<proteinExistence type="predicted"/>
<evidence type="ECO:0000313" key="2">
    <source>
        <dbReference type="EMBL" id="MBD2151124.1"/>
    </source>
</evidence>
<sequence length="1049" mass="118208">MNNEERLQQYVVLIQEILSCPDGEEGNILSAKMELVDLGLVVVMGQYAEYLRGQGQSGAADFLLDMAAQITSFLQQENSVNPEEMSNFCNQLFAAEQENGQSGIFELLAQNLGFVNENLGNALIEASRRLIAANSSELQEYIVGLTENISIHLTDFPLGNPRGKIISAIAGYEYVLSLRTDNPEKTAQTQNNLGSAYSRLAPFSENPKQEIERAIAAYRNALRVRKEAELPQAYATTQNNLGSAYSDLAPFSENPKQEIELAIASYRNALRVRTEAELPQDFAMTQNNLGNAYSDLAPFSENPKQEIELAIASYRNALRVYTEAELPQAYAMTQNNLGSAYSNLAPFSENPKQEIENAIAAYRNALRVRKEAELPQDFAMTQNNLGNAYSRLAPFSENPKQEIENAIAAYRNALRVHTSDMRSTDCLQTARNMGNFGFKQGLWEIAIEGYSIAIEAVENIRSWSRDETRREEVQANSISIYSNIVQAYINLKQYDKAMEYVERSRSRRLVELMHSKDLYGDAEIPEEVKALLTAYEAKQQEIDRILRLLLGDERSLTATRELHDSRDQRARTEAFTAEIKILEQEKQEIWLELRRRDPVLASQQKVDALDFKAMQALISDQPHTAILNIYSTDTNVHILILRSTGEPTYFHCADLNGIGIADLNQWIYDTWLNPYRLDKKQWTANMPQFLRQLAQTLQIDRLITEHLQNIEELIIIPHRALHQIPFAALPIDPPQPPLSKGGEDKVPLNKGDLGGSYLSDRFKIRYIPSTQILKFCSDRGDVPFAEQIPQFSTVEDTREDLMFAAFEGSQIAKMFAIEQSRRLQGKQSATKTAYRQALKHSRALLSSHHAEARLDIPLESMLLLGDGAITLGELLTSRYPDIVDVFLSCCETGLGISQNLTDDIVTLGTGFLCAGARSVISSLWKVDDLATAIFSIFYHQERQKGCDRLTALQNAQTQLREMTRMDLHEIAIDWDLKAYLGKLLTPLYAVYDNIKNDPEKKEQKKEIDKLLSKLSNALALIAEPKEQKAHLKPFASPDFWAAFTIQGLG</sequence>
<evidence type="ECO:0000259" key="1">
    <source>
        <dbReference type="Pfam" id="PF12770"/>
    </source>
</evidence>
<dbReference type="EMBL" id="JACJPY010000043">
    <property type="protein sequence ID" value="MBD2151124.1"/>
    <property type="molecule type" value="Genomic_DNA"/>
</dbReference>
<evidence type="ECO:0000313" key="3">
    <source>
        <dbReference type="Proteomes" id="UP000631421"/>
    </source>
</evidence>
<gene>
    <name evidence="2" type="ORF">H6F44_13485</name>
</gene>
<dbReference type="InterPro" id="IPR019734">
    <property type="entry name" value="TPR_rpt"/>
</dbReference>
<name>A0A926UU65_9CYAN</name>
<dbReference type="PANTHER" id="PTHR10098">
    <property type="entry name" value="RAPSYN-RELATED"/>
    <property type="match status" value="1"/>
</dbReference>
<reference evidence="2" key="2">
    <citation type="submission" date="2020-08" db="EMBL/GenBank/DDBJ databases">
        <authorList>
            <person name="Chen M."/>
            <person name="Teng W."/>
            <person name="Zhao L."/>
            <person name="Hu C."/>
            <person name="Zhou Y."/>
            <person name="Han B."/>
            <person name="Song L."/>
            <person name="Shu W."/>
        </authorList>
    </citation>
    <scope>NUCLEOTIDE SEQUENCE</scope>
    <source>
        <strain evidence="2">FACHB-1277</strain>
    </source>
</reference>
<dbReference type="PANTHER" id="PTHR10098:SF108">
    <property type="entry name" value="TETRATRICOPEPTIDE REPEAT PROTEIN 28"/>
    <property type="match status" value="1"/>
</dbReference>
<dbReference type="RefSeq" id="WP_190351540.1">
    <property type="nucleotide sequence ID" value="NZ_JACJPY010000043.1"/>
</dbReference>
<dbReference type="SUPFAM" id="SSF48452">
    <property type="entry name" value="TPR-like"/>
    <property type="match status" value="2"/>
</dbReference>
<dbReference type="InterPro" id="IPR024983">
    <property type="entry name" value="CHAT_dom"/>
</dbReference>
<dbReference type="Gene3D" id="1.25.40.10">
    <property type="entry name" value="Tetratricopeptide repeat domain"/>
    <property type="match status" value="3"/>
</dbReference>
<dbReference type="AlphaFoldDB" id="A0A926UU65"/>
<comment type="caution">
    <text evidence="2">The sequence shown here is derived from an EMBL/GenBank/DDBJ whole genome shotgun (WGS) entry which is preliminary data.</text>
</comment>
<dbReference type="SMART" id="SM00028">
    <property type="entry name" value="TPR"/>
    <property type="match status" value="7"/>
</dbReference>
<keyword evidence="3" id="KW-1185">Reference proteome</keyword>
<protein>
    <submittedName>
        <fullName evidence="2">CHAT domain-containing protein</fullName>
    </submittedName>
</protein>
<dbReference type="Pfam" id="PF12770">
    <property type="entry name" value="CHAT"/>
    <property type="match status" value="1"/>
</dbReference>
<organism evidence="2 3">
    <name type="scientific">Pseudanabaena cinerea FACHB-1277</name>
    <dbReference type="NCBI Taxonomy" id="2949581"/>
    <lineage>
        <taxon>Bacteria</taxon>
        <taxon>Bacillati</taxon>
        <taxon>Cyanobacteriota</taxon>
        <taxon>Cyanophyceae</taxon>
        <taxon>Pseudanabaenales</taxon>
        <taxon>Pseudanabaenaceae</taxon>
        <taxon>Pseudanabaena</taxon>
        <taxon>Pseudanabaena cinerea</taxon>
    </lineage>
</organism>
<feature type="domain" description="CHAT" evidence="1">
    <location>
        <begin position="689"/>
        <end position="1047"/>
    </location>
</feature>